<dbReference type="InterPro" id="IPR027073">
    <property type="entry name" value="5_3_exoribonuclease"/>
</dbReference>
<keyword evidence="7" id="KW-1185">Reference proteome</keyword>
<feature type="domain" description="Xrn1 helical" evidence="2">
    <location>
        <begin position="25"/>
        <end position="417"/>
    </location>
</feature>
<feature type="domain" description="5'-3' exoribonuclease 1 SH3-like" evidence="3">
    <location>
        <begin position="897"/>
        <end position="963"/>
    </location>
</feature>
<dbReference type="InterPro" id="IPR041385">
    <property type="entry name" value="SH3_12"/>
</dbReference>
<dbReference type="Pfam" id="PF18129">
    <property type="entry name" value="SH3_12"/>
    <property type="match status" value="1"/>
</dbReference>
<dbReference type="InterPro" id="IPR040992">
    <property type="entry name" value="XRN1_D1"/>
</dbReference>
<dbReference type="Pfam" id="PF18334">
    <property type="entry name" value="XRN1_D2_D3"/>
    <property type="match status" value="1"/>
</dbReference>
<keyword evidence="6" id="KW-0269">Exonuclease</keyword>
<feature type="compositionally biased region" description="Basic and acidic residues" evidence="1">
    <location>
        <begin position="1052"/>
        <end position="1063"/>
    </location>
</feature>
<dbReference type="Gene3D" id="1.25.40.1050">
    <property type="match status" value="1"/>
</dbReference>
<dbReference type="Proteomes" id="UP001479436">
    <property type="component" value="Unassembled WGS sequence"/>
</dbReference>
<dbReference type="Gene3D" id="2.30.30.750">
    <property type="match status" value="1"/>
</dbReference>
<dbReference type="PANTHER" id="PTHR12341:SF7">
    <property type="entry name" value="5'-3' EXORIBONUCLEASE 1"/>
    <property type="match status" value="1"/>
</dbReference>
<accession>A0ABR2X104</accession>
<feature type="compositionally biased region" description="Low complexity" evidence="1">
    <location>
        <begin position="987"/>
        <end position="1002"/>
    </location>
</feature>
<evidence type="ECO:0000313" key="6">
    <source>
        <dbReference type="EMBL" id="KAK9767450.1"/>
    </source>
</evidence>
<evidence type="ECO:0000259" key="5">
    <source>
        <dbReference type="Pfam" id="PF18334"/>
    </source>
</evidence>
<protein>
    <submittedName>
        <fullName evidence="6">Exonuclease II Exo2</fullName>
    </submittedName>
</protein>
<reference evidence="6 7" key="1">
    <citation type="submission" date="2023-04" db="EMBL/GenBank/DDBJ databases">
        <title>Genome of Basidiobolus ranarum AG-B5.</title>
        <authorList>
            <person name="Stajich J.E."/>
            <person name="Carter-House D."/>
            <person name="Gryganskyi A."/>
        </authorList>
    </citation>
    <scope>NUCLEOTIDE SEQUENCE [LARGE SCALE GENOMIC DNA]</scope>
    <source>
        <strain evidence="6 7">AG-B5</strain>
    </source>
</reference>
<dbReference type="InterPro" id="IPR041412">
    <property type="entry name" value="Xrn1_helical"/>
</dbReference>
<organism evidence="6 7">
    <name type="scientific">Basidiobolus ranarum</name>
    <dbReference type="NCBI Taxonomy" id="34480"/>
    <lineage>
        <taxon>Eukaryota</taxon>
        <taxon>Fungi</taxon>
        <taxon>Fungi incertae sedis</taxon>
        <taxon>Zoopagomycota</taxon>
        <taxon>Entomophthoromycotina</taxon>
        <taxon>Basidiobolomycetes</taxon>
        <taxon>Basidiobolales</taxon>
        <taxon>Basidiobolaceae</taxon>
        <taxon>Basidiobolus</taxon>
    </lineage>
</organism>
<name>A0ABR2X104_9FUNG</name>
<feature type="compositionally biased region" description="Polar residues" evidence="1">
    <location>
        <begin position="1003"/>
        <end position="1013"/>
    </location>
</feature>
<dbReference type="GO" id="GO:0004527">
    <property type="term" value="F:exonuclease activity"/>
    <property type="evidence" value="ECO:0007669"/>
    <property type="project" value="UniProtKB-KW"/>
</dbReference>
<dbReference type="PANTHER" id="PTHR12341">
    <property type="entry name" value="5'-&gt;3' EXORIBONUCLEASE"/>
    <property type="match status" value="1"/>
</dbReference>
<dbReference type="EMBL" id="JASJQH010000077">
    <property type="protein sequence ID" value="KAK9767450.1"/>
    <property type="molecule type" value="Genomic_DNA"/>
</dbReference>
<evidence type="ECO:0000259" key="3">
    <source>
        <dbReference type="Pfam" id="PF18129"/>
    </source>
</evidence>
<evidence type="ECO:0000256" key="1">
    <source>
        <dbReference type="SAM" id="MobiDB-lite"/>
    </source>
</evidence>
<dbReference type="InterPro" id="IPR041106">
    <property type="entry name" value="XRN1_D2_D3"/>
</dbReference>
<dbReference type="Gene3D" id="2.170.260.40">
    <property type="match status" value="1"/>
</dbReference>
<comment type="caution">
    <text evidence="6">The sequence shown here is derived from an EMBL/GenBank/DDBJ whole genome shotgun (WGS) entry which is preliminary data.</text>
</comment>
<proteinExistence type="predicted"/>
<dbReference type="InterPro" id="IPR014722">
    <property type="entry name" value="Rib_uL2_dom2"/>
</dbReference>
<dbReference type="InterPro" id="IPR047008">
    <property type="entry name" value="XRN1_SH3_sf"/>
</dbReference>
<feature type="region of interest" description="Disordered" evidence="1">
    <location>
        <begin position="977"/>
        <end position="1099"/>
    </location>
</feature>
<feature type="compositionally biased region" description="Polar residues" evidence="1">
    <location>
        <begin position="1086"/>
        <end position="1099"/>
    </location>
</feature>
<evidence type="ECO:0000313" key="7">
    <source>
        <dbReference type="Proteomes" id="UP001479436"/>
    </source>
</evidence>
<evidence type="ECO:0000259" key="2">
    <source>
        <dbReference type="Pfam" id="PF17846"/>
    </source>
</evidence>
<feature type="domain" description="Exoribonuclease Xrn1 D2/D3" evidence="5">
    <location>
        <begin position="654"/>
        <end position="871"/>
    </location>
</feature>
<gene>
    <name evidence="6" type="primary">exo2_2</name>
    <name evidence="6" type="ORF">K7432_002758</name>
</gene>
<evidence type="ECO:0000259" key="4">
    <source>
        <dbReference type="Pfam" id="PF18332"/>
    </source>
</evidence>
<keyword evidence="6" id="KW-0540">Nuclease</keyword>
<dbReference type="Pfam" id="PF18332">
    <property type="entry name" value="XRN1_D1"/>
    <property type="match status" value="1"/>
</dbReference>
<feature type="domain" description="5'-3' exoribonuclease 1 D1" evidence="4">
    <location>
        <begin position="460"/>
        <end position="649"/>
    </location>
</feature>
<sequence length="1099" mass="126012">MHLSLLREYLDLEFSSLKEGLPFPYDLEKIIDDFVLMAFFVGNDFLPNLPHLHIAEGALSLMFNVYKKAIIQAGGYINDGGRMNIERLQILLNFLHDFEKDLFEEQFSDLNWYSGKTISLEQEKLKKKEKGGLFITAKQKELYEEIKKFYVVHNQESLHFSPDLSAKDRGFIQTVAKDLGLLYAVEFHDDVKTRHAYVEFDTEDEEETDDSVSPALKKYDAAIVSDDSVNQLEVEEKARFEEKYREWKSYYYREKFEFDLDDQESMDKLVKSYVEGLQWVLNYYYNGICSWGWFFPFHYAPMISDLKDLTRFEIKFDMGSPFRPYEQLMGVLPEASRSHIPMAYRELMLDPNSPIIDFYPTDFALDMNGKKADWEAVVKIPFIDQDRLLKAMKTREHRLTAEEVQRNAFGENVIFTYDKDLDEFYPSSLPGTFPDINRCQCKVSVYNLPTVDDESMLNKGLCKGVGLGVKAMAGFPTLHTIPHTGALALHGINVFQFDSKNETMVITLQDIYEHQSADAIANMYLNKRVFVSWPFLVEAKLSYLTDEFFKYQLVVHNGKLSMIKTPHEPEDAKAWYKKTERLERKFSKRRGVLFGSIKMIAHVLLLKGLCRSEDGALVKEYANPGEEKEFPLQTMVDKVELEDPRFLERPPISISEEFPVGTPVFFLGKLYYGSPAVIFENSPTSVSIKMNTSTVSGGKEPVFGQLVTFNYFKNINYTPSFVISKKLGVSNLILSRLTSSMRVIAGEQKYNLGLNLKFEAKQQKVLGYSRKTTRGWEFTQKAIAMLQEYKAKFPEFIQGLEQRKNADLYYATDFYPSEVASQKMEEIKEWIKSLGCDDLERVPLDAEALDKESITLIESHADQYVQSNSDIKSILIKNIPRKAVLKPADAIHGLDDQKFNLGDRVTYVLDSGKVAMATKGTVVGLLGTTADVVFDHTFISGNDLGGRCSAHRGMSVPFHSILNLNRPQIGDVAKLQPERQSHDAPQHQNRNYNNNNQYRHNNAGPNPNRNLTPYPSEFLPQRGRGRGDHSSRARPQGTHNSYHHAPPPPQYDQDRGNDHDNRQPYRGRGGYHPRGRGGQGRVWNPNKPTQNEPSQNNHY</sequence>
<dbReference type="Gene3D" id="2.30.30.30">
    <property type="match status" value="1"/>
</dbReference>
<dbReference type="InterPro" id="IPR047007">
    <property type="entry name" value="XRN1_D1_sf"/>
</dbReference>
<keyword evidence="6" id="KW-0378">Hydrolase</keyword>
<dbReference type="Pfam" id="PF17846">
    <property type="entry name" value="XRN_M"/>
    <property type="match status" value="1"/>
</dbReference>